<feature type="region of interest" description="Disordered" evidence="1">
    <location>
        <begin position="433"/>
        <end position="455"/>
    </location>
</feature>
<protein>
    <submittedName>
        <fullName evidence="4">Serine hydrolase</fullName>
    </submittedName>
</protein>
<evidence type="ECO:0000256" key="2">
    <source>
        <dbReference type="SAM" id="Phobius"/>
    </source>
</evidence>
<gene>
    <name evidence="4" type="ORF">G7B40_031735</name>
</gene>
<sequence>MQTRTTTTGFWQRQPLDRRQPPGQKNQNLGQNKGKSTKVVKAKKKSPVVVPVVKPISTGKGKIPPFNPNAMKGKTPPFNPNPGSKKLRTRKQVVSKKSNRSRKTQLKPFAKTMLYAMRLLIVGVGIGAIVGTVLSVFDPASRITRPESQSNTTVEQAQPQNTPSNNSNGSGLSLSQENGDLKAAFQKLAANEPNLTPGILWVDLENGSYVDVNASSSFPAASTIKLPILVALFQDVDAGKINLDETMTLQKQMIAGGSGDLQYKRVGTKFTILELATKMITVSDNTAANMLMSRLGGIEELNQRIQSWGLTATAIHNQLPDLQGTNTTSPKDLASLIGMVTKGNLVSQSSRDRTLDIMRRTVRNNLLPAGLGSGVTVAHKTGDIGTMLADTGLVELPNGKRYIISVMVQRPNNDNRAERLISSISRAAYQQINPNGTTANGTGNTPPANNYQPPAANPSVRNTVPPTTYQPPALNPSVRNTVPTMPTTTYRAPVITAPPYYGTGSTLPSTGYQPPVMTPPQYYPMPGYQPPITTQQYYYPYQR</sequence>
<proteinExistence type="predicted"/>
<dbReference type="GO" id="GO:0008800">
    <property type="term" value="F:beta-lactamase activity"/>
    <property type="evidence" value="ECO:0007669"/>
    <property type="project" value="InterPro"/>
</dbReference>
<dbReference type="Pfam" id="PF13354">
    <property type="entry name" value="Beta-lactamase2"/>
    <property type="match status" value="1"/>
</dbReference>
<dbReference type="RefSeq" id="WP_208341156.1">
    <property type="nucleotide sequence ID" value="NZ_CAWQFN010000796.1"/>
</dbReference>
<reference evidence="5" key="1">
    <citation type="journal article" date="2021" name="Science">
        <title>Hunting the eagle killer: A cyanobacterial neurotoxin causes vacuolar myelinopathy.</title>
        <authorList>
            <person name="Breinlinger S."/>
            <person name="Phillips T.J."/>
            <person name="Haram B.N."/>
            <person name="Mares J."/>
            <person name="Martinez Yerena J.A."/>
            <person name="Hrouzek P."/>
            <person name="Sobotka R."/>
            <person name="Henderson W.M."/>
            <person name="Schmieder P."/>
            <person name="Williams S.M."/>
            <person name="Lauderdale J.D."/>
            <person name="Wilde H.D."/>
            <person name="Gerrin W."/>
            <person name="Kust A."/>
            <person name="Washington J.W."/>
            <person name="Wagner C."/>
            <person name="Geier B."/>
            <person name="Liebeke M."/>
            <person name="Enke H."/>
            <person name="Niedermeyer T.H.J."/>
            <person name="Wilde S.B."/>
        </authorList>
    </citation>
    <scope>NUCLEOTIDE SEQUENCE [LARGE SCALE GENOMIC DNA]</scope>
    <source>
        <strain evidence="5">Thurmond2011</strain>
    </source>
</reference>
<name>A0AAP5ID72_9CYAN</name>
<evidence type="ECO:0000313" key="5">
    <source>
        <dbReference type="Proteomes" id="UP000667802"/>
    </source>
</evidence>
<feature type="region of interest" description="Disordered" evidence="1">
    <location>
        <begin position="145"/>
        <end position="175"/>
    </location>
</feature>
<dbReference type="InterPro" id="IPR012338">
    <property type="entry name" value="Beta-lactam/transpept-like"/>
</dbReference>
<evidence type="ECO:0000259" key="3">
    <source>
        <dbReference type="Pfam" id="PF13354"/>
    </source>
</evidence>
<feature type="region of interest" description="Disordered" evidence="1">
    <location>
        <begin position="1"/>
        <end position="105"/>
    </location>
</feature>
<keyword evidence="2" id="KW-0812">Transmembrane</keyword>
<keyword evidence="2" id="KW-1133">Transmembrane helix</keyword>
<comment type="caution">
    <text evidence="4">The sequence shown here is derived from an EMBL/GenBank/DDBJ whole genome shotgun (WGS) entry which is preliminary data.</text>
</comment>
<dbReference type="InterPro" id="IPR045155">
    <property type="entry name" value="Beta-lactam_cat"/>
</dbReference>
<feature type="compositionally biased region" description="Low complexity" evidence="1">
    <location>
        <begin position="164"/>
        <end position="175"/>
    </location>
</feature>
<organism evidence="4 5">
    <name type="scientific">Aetokthonos hydrillicola Thurmond2011</name>
    <dbReference type="NCBI Taxonomy" id="2712845"/>
    <lineage>
        <taxon>Bacteria</taxon>
        <taxon>Bacillati</taxon>
        <taxon>Cyanobacteriota</taxon>
        <taxon>Cyanophyceae</taxon>
        <taxon>Nostocales</taxon>
        <taxon>Hapalosiphonaceae</taxon>
        <taxon>Aetokthonos</taxon>
    </lineage>
</organism>
<dbReference type="Proteomes" id="UP000667802">
    <property type="component" value="Unassembled WGS sequence"/>
</dbReference>
<dbReference type="PANTHER" id="PTHR35333">
    <property type="entry name" value="BETA-LACTAMASE"/>
    <property type="match status" value="1"/>
</dbReference>
<dbReference type="PANTHER" id="PTHR35333:SF4">
    <property type="entry name" value="SLR0121 PROTEIN"/>
    <property type="match status" value="1"/>
</dbReference>
<dbReference type="GO" id="GO:0046677">
    <property type="term" value="P:response to antibiotic"/>
    <property type="evidence" value="ECO:0007669"/>
    <property type="project" value="InterPro"/>
</dbReference>
<evidence type="ECO:0000256" key="1">
    <source>
        <dbReference type="SAM" id="MobiDB-lite"/>
    </source>
</evidence>
<dbReference type="AlphaFoldDB" id="A0AAP5ID72"/>
<feature type="domain" description="Beta-lactamase class A catalytic" evidence="3">
    <location>
        <begin position="198"/>
        <end position="408"/>
    </location>
</feature>
<keyword evidence="4" id="KW-0378">Hydrolase</keyword>
<feature type="compositionally biased region" description="Basic residues" evidence="1">
    <location>
        <begin position="35"/>
        <end position="46"/>
    </location>
</feature>
<dbReference type="GO" id="GO:0030655">
    <property type="term" value="P:beta-lactam antibiotic catabolic process"/>
    <property type="evidence" value="ECO:0007669"/>
    <property type="project" value="InterPro"/>
</dbReference>
<dbReference type="Gene3D" id="3.40.710.10">
    <property type="entry name" value="DD-peptidase/beta-lactamase superfamily"/>
    <property type="match status" value="1"/>
</dbReference>
<feature type="compositionally biased region" description="Low complexity" evidence="1">
    <location>
        <begin position="47"/>
        <end position="57"/>
    </location>
</feature>
<feature type="compositionally biased region" description="Polar residues" evidence="1">
    <location>
        <begin position="1"/>
        <end position="11"/>
    </location>
</feature>
<feature type="compositionally biased region" description="Basic residues" evidence="1">
    <location>
        <begin position="85"/>
        <end position="105"/>
    </location>
</feature>
<dbReference type="SUPFAM" id="SSF56601">
    <property type="entry name" value="beta-lactamase/transpeptidase-like"/>
    <property type="match status" value="1"/>
</dbReference>
<keyword evidence="5" id="KW-1185">Reference proteome</keyword>
<feature type="compositionally biased region" description="Polar residues" evidence="1">
    <location>
        <begin position="146"/>
        <end position="163"/>
    </location>
</feature>
<feature type="transmembrane region" description="Helical" evidence="2">
    <location>
        <begin position="115"/>
        <end position="137"/>
    </location>
</feature>
<keyword evidence="2" id="KW-0472">Membrane</keyword>
<accession>A0AAP5ID72</accession>
<feature type="compositionally biased region" description="Polar residues" evidence="1">
    <location>
        <begin position="23"/>
        <end position="34"/>
    </location>
</feature>
<dbReference type="EMBL" id="JAALHA020000022">
    <property type="protein sequence ID" value="MDR9899099.1"/>
    <property type="molecule type" value="Genomic_DNA"/>
</dbReference>
<dbReference type="InterPro" id="IPR000871">
    <property type="entry name" value="Beta-lactam_class-A"/>
</dbReference>
<evidence type="ECO:0000313" key="4">
    <source>
        <dbReference type="EMBL" id="MDR9899099.1"/>
    </source>
</evidence>